<dbReference type="OrthoDB" id="3359820at2"/>
<dbReference type="Gene3D" id="3.40.50.200">
    <property type="entry name" value="Peptidase S8/S53 domain"/>
    <property type="match status" value="1"/>
</dbReference>
<dbReference type="EMBL" id="SMJZ01000198">
    <property type="protein sequence ID" value="TDC00162.1"/>
    <property type="molecule type" value="Genomic_DNA"/>
</dbReference>
<comment type="similarity">
    <text evidence="1 5">Belongs to the peptidase S8 family.</text>
</comment>
<dbReference type="GO" id="GO:0006508">
    <property type="term" value="P:proteolysis"/>
    <property type="evidence" value="ECO:0007669"/>
    <property type="project" value="UniProtKB-KW"/>
</dbReference>
<dbReference type="SUPFAM" id="SSF52743">
    <property type="entry name" value="Subtilisin-like"/>
    <property type="match status" value="1"/>
</dbReference>
<organism evidence="9 10">
    <name type="scientific">Nonomuraea longispora</name>
    <dbReference type="NCBI Taxonomy" id="1848320"/>
    <lineage>
        <taxon>Bacteria</taxon>
        <taxon>Bacillati</taxon>
        <taxon>Actinomycetota</taxon>
        <taxon>Actinomycetes</taxon>
        <taxon>Streptosporangiales</taxon>
        <taxon>Streptosporangiaceae</taxon>
        <taxon>Nonomuraea</taxon>
    </lineage>
</organism>
<accession>A0A4R4N256</accession>
<evidence type="ECO:0000256" key="4">
    <source>
        <dbReference type="ARBA" id="ARBA00022825"/>
    </source>
</evidence>
<dbReference type="PRINTS" id="PR00723">
    <property type="entry name" value="SUBTILISIN"/>
</dbReference>
<dbReference type="GO" id="GO:0004252">
    <property type="term" value="F:serine-type endopeptidase activity"/>
    <property type="evidence" value="ECO:0007669"/>
    <property type="project" value="UniProtKB-UniRule"/>
</dbReference>
<keyword evidence="2 5" id="KW-0645">Protease</keyword>
<evidence type="ECO:0000313" key="10">
    <source>
        <dbReference type="Proteomes" id="UP000295157"/>
    </source>
</evidence>
<dbReference type="InterPro" id="IPR023827">
    <property type="entry name" value="Peptidase_S8_Asp-AS"/>
</dbReference>
<feature type="active site" description="Charge relay system" evidence="5">
    <location>
        <position position="409"/>
    </location>
</feature>
<feature type="region of interest" description="Disordered" evidence="6">
    <location>
        <begin position="1"/>
        <end position="136"/>
    </location>
</feature>
<dbReference type="Proteomes" id="UP000295157">
    <property type="component" value="Unassembled WGS sequence"/>
</dbReference>
<evidence type="ECO:0000256" key="1">
    <source>
        <dbReference type="ARBA" id="ARBA00011073"/>
    </source>
</evidence>
<keyword evidence="7" id="KW-1133">Transmembrane helix</keyword>
<feature type="transmembrane region" description="Helical" evidence="7">
    <location>
        <begin position="504"/>
        <end position="526"/>
    </location>
</feature>
<keyword evidence="7" id="KW-0812">Transmembrane</keyword>
<dbReference type="PROSITE" id="PS51892">
    <property type="entry name" value="SUBTILASE"/>
    <property type="match status" value="1"/>
</dbReference>
<proteinExistence type="inferred from homology"/>
<evidence type="ECO:0000256" key="3">
    <source>
        <dbReference type="ARBA" id="ARBA00022801"/>
    </source>
</evidence>
<feature type="compositionally biased region" description="Basic residues" evidence="6">
    <location>
        <begin position="7"/>
        <end position="39"/>
    </location>
</feature>
<sequence>MPDGAPRHLRRRHGRDRRHHRHRRVPGGRLRQRPGRHPVRGPAREARLRRTGPAGERRLVDGRSAGRERRRLDRDTLRRGDLRTGRRASRRQASAAVGQARERSAHRPRPLGRDSRWPRRERHRPPERPDPEGETVIRRTTVAALLTVPMLFSAAVPAHAAAPAGWELNAMDVPEAHRTSQGENVTVAVLDTGVVTSHPSFRGRVTSGPDFIRFGAKKGEPHWGEHGTSMASNVLSVAPKARVLSLRVILDHEDPGRERIEEQWEKWRKGGTFDKELLPMQTSVSRAVRYAVDKGAKVISMSLGTDEWAGFNDYLDDVAAAVDYATGKGVVVLASSGNGGSTDRLATDANNVVSYPAGYAGVLGVAAVSPQGRRAEFSQVHTYNTIAAPGVDIRSAANDGGYRMIKGTSPACALAAGAVALMLSRNPELSPRQVRDILVRTATKPRNGYTLFLGHGMVNADRAVRAAATTKGAEAKAAAYEGEKHFGDGPADSPVAHPPLDQEYLVIGGVGIGIGLLCFAGTFLLVRRRRA</sequence>
<dbReference type="AlphaFoldDB" id="A0A4R4N256"/>
<feature type="compositionally biased region" description="Basic and acidic residues" evidence="6">
    <location>
        <begin position="100"/>
        <end position="136"/>
    </location>
</feature>
<evidence type="ECO:0000256" key="7">
    <source>
        <dbReference type="SAM" id="Phobius"/>
    </source>
</evidence>
<dbReference type="InterPro" id="IPR036852">
    <property type="entry name" value="Peptidase_S8/S53_dom_sf"/>
</dbReference>
<keyword evidence="10" id="KW-1185">Reference proteome</keyword>
<feature type="compositionally biased region" description="Basic and acidic residues" evidence="6">
    <location>
        <begin position="55"/>
        <end position="84"/>
    </location>
</feature>
<dbReference type="PANTHER" id="PTHR43806:SF11">
    <property type="entry name" value="CEREVISIN-RELATED"/>
    <property type="match status" value="1"/>
</dbReference>
<dbReference type="Pfam" id="PF00082">
    <property type="entry name" value="Peptidase_S8"/>
    <property type="match status" value="1"/>
</dbReference>
<protein>
    <submittedName>
        <fullName evidence="9">Serine protease</fullName>
    </submittedName>
</protein>
<keyword evidence="7" id="KW-0472">Membrane</keyword>
<dbReference type="InterPro" id="IPR000209">
    <property type="entry name" value="Peptidase_S8/S53_dom"/>
</dbReference>
<feature type="active site" description="Charge relay system" evidence="5">
    <location>
        <position position="226"/>
    </location>
</feature>
<feature type="domain" description="Peptidase S8/S53" evidence="8">
    <location>
        <begin position="182"/>
        <end position="456"/>
    </location>
</feature>
<comment type="caution">
    <text evidence="9">The sequence shown here is derived from an EMBL/GenBank/DDBJ whole genome shotgun (WGS) entry which is preliminary data.</text>
</comment>
<dbReference type="PROSITE" id="PS00136">
    <property type="entry name" value="SUBTILASE_ASP"/>
    <property type="match status" value="1"/>
</dbReference>
<name>A0A4R4N256_9ACTN</name>
<gene>
    <name evidence="9" type="ORF">E1267_35495</name>
</gene>
<evidence type="ECO:0000313" key="9">
    <source>
        <dbReference type="EMBL" id="TDC00162.1"/>
    </source>
</evidence>
<keyword evidence="4 5" id="KW-0720">Serine protease</keyword>
<reference evidence="9 10" key="1">
    <citation type="submission" date="2019-02" db="EMBL/GenBank/DDBJ databases">
        <title>Draft genome sequences of novel Actinobacteria.</title>
        <authorList>
            <person name="Sahin N."/>
            <person name="Ay H."/>
            <person name="Saygin H."/>
        </authorList>
    </citation>
    <scope>NUCLEOTIDE SEQUENCE [LARGE SCALE GENOMIC DNA]</scope>
    <source>
        <strain evidence="9 10">KC201</strain>
    </source>
</reference>
<evidence type="ECO:0000256" key="6">
    <source>
        <dbReference type="SAM" id="MobiDB-lite"/>
    </source>
</evidence>
<dbReference type="InterPro" id="IPR015500">
    <property type="entry name" value="Peptidase_S8_subtilisin-rel"/>
</dbReference>
<dbReference type="PANTHER" id="PTHR43806">
    <property type="entry name" value="PEPTIDASE S8"/>
    <property type="match status" value="1"/>
</dbReference>
<feature type="active site" description="Charge relay system" evidence="5">
    <location>
        <position position="191"/>
    </location>
</feature>
<evidence type="ECO:0000259" key="8">
    <source>
        <dbReference type="Pfam" id="PF00082"/>
    </source>
</evidence>
<evidence type="ECO:0000256" key="5">
    <source>
        <dbReference type="PROSITE-ProRule" id="PRU01240"/>
    </source>
</evidence>
<keyword evidence="3 5" id="KW-0378">Hydrolase</keyword>
<dbReference type="InterPro" id="IPR050131">
    <property type="entry name" value="Peptidase_S8_subtilisin-like"/>
</dbReference>
<evidence type="ECO:0000256" key="2">
    <source>
        <dbReference type="ARBA" id="ARBA00022670"/>
    </source>
</evidence>